<keyword evidence="8 16" id="KW-0732">Signal</keyword>
<feature type="domain" description="Peptidase S53" evidence="17">
    <location>
        <begin position="234"/>
        <end position="631"/>
    </location>
</feature>
<evidence type="ECO:0000256" key="6">
    <source>
        <dbReference type="ARBA" id="ARBA00022670"/>
    </source>
</evidence>
<sequence>MTYSTLRSGVAVLAAVGSLLVPSTQAAVISKIDAVPKGWSVVESKSATASRDVVERAEDTHVFTIALNMQNVDQLESHLLSVATPNQVGYGKYLDVDDITSTYGASEAAVSAVTSWLESSGDVKSYVVRGSFVDVATDITGANKLFGAEYKYYSKAAVSSATTKLRTLSYSVPDHIADHVALVDPGNYFGESKAFAPMVSHMQYGERAATATTSSETTKGKGSSTTVDAACQTSITPACLKQMYQVGDYAANASSGSRIGFGSWLNQSALYEDLFYYEKVYGIAAQNFSVELIDGATNNQDRYTASIGEANLDVQNIVGIAHPLPVTEFITGGSPPFVPNIDQPTAEDNQNEPYVPYYRYLLSKTNAELPQVISNSYGDEEDSVPYNYAVLTCNLIGLLGLRGITVIVSSGDLGVGAGCIAPDYKTVEFNAIFPATCPYVTSVGGTVAVTPEIAWEGSSGGFSKYFARPAYQALAVGTYLAEHVTHATYKYYSNYTNWNGRGFPDVSAHSVSPDYNVIYDGMQSPSGGTSAAAPVWGGIIGLLNDARLKKGLPALGWLNPLLYTFGPEILTDITAGQSIGCNGFNTQSGSAEPAGSGIVPGAFWNATAGWDPVTGYGTPNFGKMLKLVTSFW</sequence>
<dbReference type="InterPro" id="IPR000209">
    <property type="entry name" value="Peptidase_S8/S53_dom"/>
</dbReference>
<feature type="active site" description="Charge relay system" evidence="15">
    <location>
        <position position="530"/>
    </location>
</feature>
<feature type="binding site" evidence="15">
    <location>
        <position position="572"/>
    </location>
    <ligand>
        <name>Ca(2+)</name>
        <dbReference type="ChEBI" id="CHEBI:29108"/>
    </ligand>
</feature>
<evidence type="ECO:0000256" key="7">
    <source>
        <dbReference type="ARBA" id="ARBA00022723"/>
    </source>
</evidence>
<accession>S3CD67</accession>
<keyword evidence="12" id="KW-0843">Virulence</keyword>
<keyword evidence="19" id="KW-1185">Reference proteome</keyword>
<dbReference type="InterPro" id="IPR036852">
    <property type="entry name" value="Peptidase_S8/S53_dom_sf"/>
</dbReference>
<feature type="chain" id="PRO_5004507092" description="tripeptidyl-peptidase II" evidence="16">
    <location>
        <begin position="27"/>
        <end position="632"/>
    </location>
</feature>
<protein>
    <recommendedName>
        <fullName evidence="4">tripeptidyl-peptidase II</fullName>
        <ecNumber evidence="4">3.4.14.10</ecNumber>
    </recommendedName>
</protein>
<dbReference type="CDD" id="cd04056">
    <property type="entry name" value="Peptidases_S53"/>
    <property type="match status" value="1"/>
</dbReference>
<dbReference type="GO" id="GO:0005576">
    <property type="term" value="C:extracellular region"/>
    <property type="evidence" value="ECO:0007669"/>
    <property type="project" value="UniProtKB-SubCell"/>
</dbReference>
<dbReference type="Pfam" id="PF09286">
    <property type="entry name" value="Pro-kuma_activ"/>
    <property type="match status" value="1"/>
</dbReference>
<dbReference type="InterPro" id="IPR015366">
    <property type="entry name" value="S53_propep"/>
</dbReference>
<comment type="function">
    <text evidence="2">Secreted tripeptidyl-peptidase which degrades proteins at acidic pHs and is involved in virulence.</text>
</comment>
<evidence type="ECO:0000256" key="3">
    <source>
        <dbReference type="ARBA" id="ARBA00004239"/>
    </source>
</evidence>
<dbReference type="GO" id="GO:0004252">
    <property type="term" value="F:serine-type endopeptidase activity"/>
    <property type="evidence" value="ECO:0007669"/>
    <property type="project" value="UniProtKB-UniRule"/>
</dbReference>
<evidence type="ECO:0000256" key="8">
    <source>
        <dbReference type="ARBA" id="ARBA00022729"/>
    </source>
</evidence>
<dbReference type="eggNOG" id="ENOG502RXDG">
    <property type="taxonomic scope" value="Eukaryota"/>
</dbReference>
<dbReference type="STRING" id="1262450.S3CD67"/>
<feature type="active site" description="Charge relay system" evidence="15">
    <location>
        <position position="309"/>
    </location>
</feature>
<dbReference type="Proteomes" id="UP000016923">
    <property type="component" value="Unassembled WGS sequence"/>
</dbReference>
<evidence type="ECO:0000256" key="14">
    <source>
        <dbReference type="ARBA" id="ARBA00023180"/>
    </source>
</evidence>
<dbReference type="OMA" id="PEIAWEG"/>
<comment type="catalytic activity">
    <reaction evidence="1">
        <text>Release of an N-terminal tripeptide from a polypeptide.</text>
        <dbReference type="EC" id="3.4.14.10"/>
    </reaction>
</comment>
<dbReference type="VEuPathDB" id="FungiDB:F503_05967"/>
<feature type="signal peptide" evidence="16">
    <location>
        <begin position="1"/>
        <end position="26"/>
    </location>
</feature>
<feature type="binding site" evidence="15">
    <location>
        <position position="573"/>
    </location>
    <ligand>
        <name>Ca(2+)</name>
        <dbReference type="ChEBI" id="CHEBI:29108"/>
    </ligand>
</feature>
<evidence type="ECO:0000256" key="4">
    <source>
        <dbReference type="ARBA" id="ARBA00012462"/>
    </source>
</evidence>
<feature type="binding site" evidence="15">
    <location>
        <position position="611"/>
    </location>
    <ligand>
        <name>Ca(2+)</name>
        <dbReference type="ChEBI" id="CHEBI:29108"/>
    </ligand>
</feature>
<reference evidence="18 19" key="1">
    <citation type="journal article" date="2013" name="BMC Genomics">
        <title>The genome and transcriptome of the pine saprophyte Ophiostoma piceae, and a comparison with the bark beetle-associated pine pathogen Grosmannia clavigera.</title>
        <authorList>
            <person name="Haridas S."/>
            <person name="Wang Y."/>
            <person name="Lim L."/>
            <person name="Massoumi Alamouti S."/>
            <person name="Jackman S."/>
            <person name="Docking R."/>
            <person name="Robertson G."/>
            <person name="Birol I."/>
            <person name="Bohlmann J."/>
            <person name="Breuil C."/>
        </authorList>
    </citation>
    <scope>NUCLEOTIDE SEQUENCE [LARGE SCALE GENOMIC DNA]</scope>
    <source>
        <strain evidence="18 19">UAMH 11346</strain>
    </source>
</reference>
<dbReference type="Gene3D" id="3.40.50.200">
    <property type="entry name" value="Peptidase S8/S53 domain"/>
    <property type="match status" value="1"/>
</dbReference>
<evidence type="ECO:0000256" key="1">
    <source>
        <dbReference type="ARBA" id="ARBA00001910"/>
    </source>
</evidence>
<gene>
    <name evidence="18" type="ORF">F503_05967</name>
</gene>
<dbReference type="EMBL" id="KE148146">
    <property type="protein sequence ID" value="EPE10872.1"/>
    <property type="molecule type" value="Genomic_DNA"/>
</dbReference>
<evidence type="ECO:0000256" key="2">
    <source>
        <dbReference type="ARBA" id="ARBA00002451"/>
    </source>
</evidence>
<dbReference type="EC" id="3.4.14.10" evidence="4"/>
<keyword evidence="7 15" id="KW-0479">Metal-binding</keyword>
<evidence type="ECO:0000256" key="15">
    <source>
        <dbReference type="PROSITE-ProRule" id="PRU01032"/>
    </source>
</evidence>
<dbReference type="OrthoDB" id="409122at2759"/>
<dbReference type="CDD" id="cd11377">
    <property type="entry name" value="Pro-peptidase_S53"/>
    <property type="match status" value="1"/>
</dbReference>
<dbReference type="GO" id="GO:0006508">
    <property type="term" value="P:proteolysis"/>
    <property type="evidence" value="ECO:0007669"/>
    <property type="project" value="UniProtKB-KW"/>
</dbReference>
<evidence type="ECO:0000256" key="13">
    <source>
        <dbReference type="ARBA" id="ARBA00023145"/>
    </source>
</evidence>
<evidence type="ECO:0000256" key="11">
    <source>
        <dbReference type="ARBA" id="ARBA00022837"/>
    </source>
</evidence>
<dbReference type="SUPFAM" id="SSF54897">
    <property type="entry name" value="Protease propeptides/inhibitors"/>
    <property type="match status" value="1"/>
</dbReference>
<organism evidence="18 19">
    <name type="scientific">Ophiostoma piceae (strain UAMH 11346)</name>
    <name type="common">Sap stain fungus</name>
    <dbReference type="NCBI Taxonomy" id="1262450"/>
    <lineage>
        <taxon>Eukaryota</taxon>
        <taxon>Fungi</taxon>
        <taxon>Dikarya</taxon>
        <taxon>Ascomycota</taxon>
        <taxon>Pezizomycotina</taxon>
        <taxon>Sordariomycetes</taxon>
        <taxon>Sordariomycetidae</taxon>
        <taxon>Ophiostomatales</taxon>
        <taxon>Ophiostomataceae</taxon>
        <taxon>Ophiostoma</taxon>
    </lineage>
</organism>
<keyword evidence="5" id="KW-0964">Secreted</keyword>
<evidence type="ECO:0000256" key="10">
    <source>
        <dbReference type="ARBA" id="ARBA00022825"/>
    </source>
</evidence>
<dbReference type="SUPFAM" id="SSF52743">
    <property type="entry name" value="Subtilisin-like"/>
    <property type="match status" value="1"/>
</dbReference>
<dbReference type="InterPro" id="IPR050819">
    <property type="entry name" value="Tripeptidyl-peptidase_I"/>
</dbReference>
<dbReference type="GO" id="GO:0008240">
    <property type="term" value="F:tripeptidyl-peptidase activity"/>
    <property type="evidence" value="ECO:0007669"/>
    <property type="project" value="UniProtKB-EC"/>
</dbReference>
<dbReference type="PANTHER" id="PTHR14218:SF34">
    <property type="entry name" value="TRIPEPTIDYL-PEPTIDASE SED4"/>
    <property type="match status" value="1"/>
</dbReference>
<keyword evidence="13" id="KW-0865">Zymogen</keyword>
<evidence type="ECO:0000313" key="19">
    <source>
        <dbReference type="Proteomes" id="UP000016923"/>
    </source>
</evidence>
<keyword evidence="10 15" id="KW-0720">Serine protease</keyword>
<evidence type="ECO:0000256" key="9">
    <source>
        <dbReference type="ARBA" id="ARBA00022801"/>
    </source>
</evidence>
<name>S3CD67_OPHP1</name>
<comment type="subcellular location">
    <subcellularLocation>
        <location evidence="3">Secreted</location>
        <location evidence="3">Extracellular space</location>
    </subcellularLocation>
</comment>
<evidence type="ECO:0000313" key="18">
    <source>
        <dbReference type="EMBL" id="EPE10872.1"/>
    </source>
</evidence>
<dbReference type="FunFam" id="3.40.50.200:FF:000015">
    <property type="entry name" value="Tripeptidyl peptidase A"/>
    <property type="match status" value="1"/>
</dbReference>
<dbReference type="InterPro" id="IPR030400">
    <property type="entry name" value="Sedolisin_dom"/>
</dbReference>
<evidence type="ECO:0000256" key="16">
    <source>
        <dbReference type="SAM" id="SignalP"/>
    </source>
</evidence>
<dbReference type="Pfam" id="PF00082">
    <property type="entry name" value="Peptidase_S8"/>
    <property type="match status" value="1"/>
</dbReference>
<dbReference type="PROSITE" id="PS51695">
    <property type="entry name" value="SEDOLISIN"/>
    <property type="match status" value="1"/>
</dbReference>
<dbReference type="MEROPS" id="S53.010"/>
<keyword evidence="14" id="KW-0325">Glycoprotein</keyword>
<feature type="binding site" evidence="15">
    <location>
        <position position="609"/>
    </location>
    <ligand>
        <name>Ca(2+)</name>
        <dbReference type="ChEBI" id="CHEBI:29108"/>
    </ligand>
</feature>
<evidence type="ECO:0000256" key="5">
    <source>
        <dbReference type="ARBA" id="ARBA00022525"/>
    </source>
</evidence>
<evidence type="ECO:0000256" key="12">
    <source>
        <dbReference type="ARBA" id="ARBA00023026"/>
    </source>
</evidence>
<feature type="active site" description="Charge relay system" evidence="15">
    <location>
        <position position="313"/>
    </location>
</feature>
<keyword evidence="6 15" id="KW-0645">Protease</keyword>
<keyword evidence="11 15" id="KW-0106">Calcium</keyword>
<comment type="cofactor">
    <cofactor evidence="15">
        <name>Ca(2+)</name>
        <dbReference type="ChEBI" id="CHEBI:29108"/>
    </cofactor>
    <text evidence="15">Binds 1 Ca(2+) ion per subunit.</text>
</comment>
<dbReference type="HOGENOM" id="CLU_013783_3_3_1"/>
<keyword evidence="9 15" id="KW-0378">Hydrolase</keyword>
<dbReference type="PANTHER" id="PTHR14218">
    <property type="entry name" value="PROTEASE S8 TRIPEPTIDYL PEPTIDASE I CLN2"/>
    <property type="match status" value="1"/>
</dbReference>
<dbReference type="SMART" id="SM00944">
    <property type="entry name" value="Pro-kuma_activ"/>
    <property type="match status" value="1"/>
</dbReference>
<dbReference type="GO" id="GO:0046872">
    <property type="term" value="F:metal ion binding"/>
    <property type="evidence" value="ECO:0007669"/>
    <property type="project" value="UniProtKB-UniRule"/>
</dbReference>
<evidence type="ECO:0000259" key="17">
    <source>
        <dbReference type="PROSITE" id="PS51695"/>
    </source>
</evidence>
<dbReference type="AlphaFoldDB" id="S3CD67"/>
<proteinExistence type="predicted"/>